<feature type="active site" description="Charge relay system" evidence="9">
    <location>
        <position position="186"/>
    </location>
</feature>
<proteinExistence type="inferred from homology"/>
<sequence length="292" mass="31755">MQLPKGYLIAIGGAEDKGEEDKLRVKKLDFFEQGILRQIVELVGKKGIPKIELITTATSFPDEIAQIYKKAFKKLGIEQIGHLKLTSREDGDYKKNLERLEKSNCILFSGGDQLRLSSILGGTAFIEMVKEKYMDDHFVIAGTSAGAAAMSNTMICGGNADRAYMKGEVELNIGFGLIQSVIIDTHFDARGRFGRLVQAIAAQPAAIGIGLDEDTAVLIEKGTKLKAIGSSSVVVVDGSNVKRNNIADVHGGEPISISNLQVHVMARGDMFHLQSREFTAANHHLQESRTPT</sequence>
<evidence type="ECO:0000256" key="4">
    <source>
        <dbReference type="ARBA" id="ARBA00013115"/>
    </source>
</evidence>
<evidence type="ECO:0000256" key="2">
    <source>
        <dbReference type="ARBA" id="ARBA00002039"/>
    </source>
</evidence>
<dbReference type="PIRSF" id="PIRSF032067">
    <property type="entry name" value="Cyanophycinase"/>
    <property type="match status" value="1"/>
</dbReference>
<dbReference type="Proteomes" id="UP001155483">
    <property type="component" value="Unassembled WGS sequence"/>
</dbReference>
<dbReference type="InterPro" id="IPR005320">
    <property type="entry name" value="Peptidase_S51"/>
</dbReference>
<dbReference type="PANTHER" id="PTHR36175">
    <property type="entry name" value="CYANOPHYCINASE"/>
    <property type="match status" value="1"/>
</dbReference>
<keyword evidence="7 10" id="KW-0378">Hydrolase</keyword>
<evidence type="ECO:0000256" key="1">
    <source>
        <dbReference type="ARBA" id="ARBA00001092"/>
    </source>
</evidence>
<comment type="similarity">
    <text evidence="3">Belongs to the peptidase S51 family.</text>
</comment>
<comment type="catalytic activity">
    <reaction evidence="1">
        <text>[L-4-(L-arginin-2-N-yl)aspartate](n) + H2O = [L-4-(L-arginin-2-N-yl)aspartate](n-1) + L-4-(L-arginin-2-N-yl)aspartate</text>
        <dbReference type="Rhea" id="RHEA:12845"/>
        <dbReference type="Rhea" id="RHEA-COMP:13728"/>
        <dbReference type="Rhea" id="RHEA-COMP:13734"/>
        <dbReference type="ChEBI" id="CHEBI:15377"/>
        <dbReference type="ChEBI" id="CHEBI:137986"/>
        <dbReference type="ChEBI" id="CHEBI:137991"/>
        <dbReference type="EC" id="3.4.15.6"/>
    </reaction>
</comment>
<evidence type="ECO:0000256" key="7">
    <source>
        <dbReference type="ARBA" id="ARBA00022801"/>
    </source>
</evidence>
<evidence type="ECO:0000256" key="9">
    <source>
        <dbReference type="PIRSR" id="PIRSR032067-1"/>
    </source>
</evidence>
<dbReference type="GO" id="GO:0008241">
    <property type="term" value="F:peptidyl-dipeptidase activity"/>
    <property type="evidence" value="ECO:0007669"/>
    <property type="project" value="UniProtKB-EC"/>
</dbReference>
<protein>
    <recommendedName>
        <fullName evidence="5">Cyanophycinase</fullName>
        <ecNumber evidence="4">3.4.15.6</ecNumber>
    </recommendedName>
</protein>
<gene>
    <name evidence="10" type="ORF">OCK74_08185</name>
</gene>
<comment type="caution">
    <text evidence="10">The sequence shown here is derived from an EMBL/GenBank/DDBJ whole genome shotgun (WGS) entry which is preliminary data.</text>
</comment>
<feature type="active site" description="Charge relay system" evidence="9">
    <location>
        <position position="213"/>
    </location>
</feature>
<comment type="function">
    <text evidence="2">Exopeptidase that catalyzes the hydrolytic cleavage of multi-L-arginyl-poly-L-aspartic acid (cyanophycin; a water-insoluble reserve polymer) into aspartate-arginine dipeptides.</text>
</comment>
<dbReference type="GO" id="GO:0004180">
    <property type="term" value="F:carboxypeptidase activity"/>
    <property type="evidence" value="ECO:0007669"/>
    <property type="project" value="UniProtKB-KW"/>
</dbReference>
<evidence type="ECO:0000256" key="6">
    <source>
        <dbReference type="ARBA" id="ARBA00022670"/>
    </source>
</evidence>
<evidence type="ECO:0000256" key="5">
    <source>
        <dbReference type="ARBA" id="ARBA00015719"/>
    </source>
</evidence>
<name>A0A9X2XUF2_9BACT</name>
<dbReference type="NCBIfam" id="TIGR02069">
    <property type="entry name" value="cyanophycinase"/>
    <property type="match status" value="1"/>
</dbReference>
<dbReference type="PANTHER" id="PTHR36175:SF1">
    <property type="entry name" value="CYANOPHYCINASE"/>
    <property type="match status" value="1"/>
</dbReference>
<evidence type="ECO:0000256" key="3">
    <source>
        <dbReference type="ARBA" id="ARBA00006534"/>
    </source>
</evidence>
<dbReference type="GO" id="GO:0008236">
    <property type="term" value="F:serine-type peptidase activity"/>
    <property type="evidence" value="ECO:0007669"/>
    <property type="project" value="UniProtKB-KW"/>
</dbReference>
<keyword evidence="8" id="KW-0720">Serine protease</keyword>
<feature type="active site" description="Charge relay system" evidence="9">
    <location>
        <position position="144"/>
    </location>
</feature>
<dbReference type="Pfam" id="PF03575">
    <property type="entry name" value="Peptidase_S51"/>
    <property type="match status" value="1"/>
</dbReference>
<dbReference type="SUPFAM" id="SSF52317">
    <property type="entry name" value="Class I glutamine amidotransferase-like"/>
    <property type="match status" value="1"/>
</dbReference>
<dbReference type="EC" id="3.4.15.6" evidence="4"/>
<evidence type="ECO:0000313" key="10">
    <source>
        <dbReference type="EMBL" id="MCU7549090.1"/>
    </source>
</evidence>
<dbReference type="CDD" id="cd03145">
    <property type="entry name" value="GAT1_cyanophycinase"/>
    <property type="match status" value="1"/>
</dbReference>
<reference evidence="10" key="1">
    <citation type="submission" date="2022-09" db="EMBL/GenBank/DDBJ databases">
        <authorList>
            <person name="Yuan C."/>
            <person name="Ke Z."/>
        </authorList>
    </citation>
    <scope>NUCLEOTIDE SEQUENCE</scope>
    <source>
        <strain evidence="10">LB-8</strain>
    </source>
</reference>
<accession>A0A9X2XUF2</accession>
<keyword evidence="6" id="KW-0645">Protease</keyword>
<organism evidence="10 11">
    <name type="scientific">Paraflavisolibacter caeni</name>
    <dbReference type="NCBI Taxonomy" id="2982496"/>
    <lineage>
        <taxon>Bacteria</taxon>
        <taxon>Pseudomonadati</taxon>
        <taxon>Bacteroidota</taxon>
        <taxon>Chitinophagia</taxon>
        <taxon>Chitinophagales</taxon>
        <taxon>Chitinophagaceae</taxon>
        <taxon>Paraflavisolibacter</taxon>
    </lineage>
</organism>
<dbReference type="AlphaFoldDB" id="A0A9X2XUF2"/>
<evidence type="ECO:0000256" key="8">
    <source>
        <dbReference type="ARBA" id="ARBA00022825"/>
    </source>
</evidence>
<dbReference type="GO" id="GO:0006508">
    <property type="term" value="P:proteolysis"/>
    <property type="evidence" value="ECO:0007669"/>
    <property type="project" value="UniProtKB-KW"/>
</dbReference>
<reference evidence="10" key="2">
    <citation type="submission" date="2023-04" db="EMBL/GenBank/DDBJ databases">
        <title>Paracnuella aquatica gen. nov., sp. nov., a member of the family Chitinophagaceae isolated from a hot spring.</title>
        <authorList>
            <person name="Wang C."/>
        </authorList>
    </citation>
    <scope>NUCLEOTIDE SEQUENCE</scope>
    <source>
        <strain evidence="10">LB-8</strain>
    </source>
</reference>
<dbReference type="InterPro" id="IPR029062">
    <property type="entry name" value="Class_I_gatase-like"/>
</dbReference>
<keyword evidence="11" id="KW-1185">Reference proteome</keyword>
<dbReference type="RefSeq" id="WP_279296531.1">
    <property type="nucleotide sequence ID" value="NZ_JAOTIF010000004.1"/>
</dbReference>
<dbReference type="Gene3D" id="3.40.50.880">
    <property type="match status" value="1"/>
</dbReference>
<dbReference type="EMBL" id="JAOTIF010000004">
    <property type="protein sequence ID" value="MCU7549090.1"/>
    <property type="molecule type" value="Genomic_DNA"/>
</dbReference>
<keyword evidence="10" id="KW-0121">Carboxypeptidase</keyword>
<evidence type="ECO:0000313" key="11">
    <source>
        <dbReference type="Proteomes" id="UP001155483"/>
    </source>
</evidence>
<dbReference type="InterPro" id="IPR011811">
    <property type="entry name" value="Peptidase_S51_cyanophycinase"/>
</dbReference>